<dbReference type="GO" id="GO:0016192">
    <property type="term" value="P:vesicle-mediated transport"/>
    <property type="evidence" value="ECO:0007669"/>
    <property type="project" value="UniProtKB-KW"/>
</dbReference>
<keyword evidence="12" id="KW-0479">Metal-binding</keyword>
<dbReference type="InterPro" id="IPR005225">
    <property type="entry name" value="Small_GTP-bd"/>
</dbReference>
<dbReference type="GO" id="GO:0005525">
    <property type="term" value="F:GTP binding"/>
    <property type="evidence" value="ECO:0007669"/>
    <property type="project" value="UniProtKB-KW"/>
</dbReference>
<keyword evidence="8" id="KW-0333">Golgi apparatus</keyword>
<feature type="binding site" evidence="11">
    <location>
        <begin position="154"/>
        <end position="157"/>
    </location>
    <ligand>
        <name>GTP</name>
        <dbReference type="ChEBI" id="CHEBI:37565"/>
    </ligand>
</feature>
<organism evidence="13 14">
    <name type="scientific">Phytophthora pseudosyringae</name>
    <dbReference type="NCBI Taxonomy" id="221518"/>
    <lineage>
        <taxon>Eukaryota</taxon>
        <taxon>Sar</taxon>
        <taxon>Stramenopiles</taxon>
        <taxon>Oomycota</taxon>
        <taxon>Peronosporomycetes</taxon>
        <taxon>Peronosporales</taxon>
        <taxon>Peronosporaceae</taxon>
        <taxon>Phytophthora</taxon>
    </lineage>
</organism>
<dbReference type="SMART" id="SM00177">
    <property type="entry name" value="ARF"/>
    <property type="match status" value="1"/>
</dbReference>
<evidence type="ECO:0000256" key="12">
    <source>
        <dbReference type="PIRSR" id="PIRSR606689-2"/>
    </source>
</evidence>
<keyword evidence="12" id="KW-0460">Magnesium</keyword>
<dbReference type="AlphaFoldDB" id="A0A8T1WK15"/>
<evidence type="ECO:0000256" key="5">
    <source>
        <dbReference type="ARBA" id="ARBA00022741"/>
    </source>
</evidence>
<evidence type="ECO:0000256" key="9">
    <source>
        <dbReference type="ARBA" id="ARBA00023134"/>
    </source>
</evidence>
<dbReference type="GO" id="GO:0046872">
    <property type="term" value="F:metal ion binding"/>
    <property type="evidence" value="ECO:0007669"/>
    <property type="project" value="UniProtKB-KW"/>
</dbReference>
<dbReference type="EMBL" id="JAGDFM010000003">
    <property type="protein sequence ID" value="KAG7393541.1"/>
    <property type="molecule type" value="Genomic_DNA"/>
</dbReference>
<keyword evidence="5 11" id="KW-0547">Nucleotide-binding</keyword>
<evidence type="ECO:0000256" key="1">
    <source>
        <dbReference type="ARBA" id="ARBA00004555"/>
    </source>
</evidence>
<dbReference type="InterPro" id="IPR006689">
    <property type="entry name" value="Small_GTPase_ARF/SAR"/>
</dbReference>
<keyword evidence="7" id="KW-0653">Protein transport</keyword>
<dbReference type="SMART" id="SM00178">
    <property type="entry name" value="SAR"/>
    <property type="match status" value="1"/>
</dbReference>
<dbReference type="Pfam" id="PF00025">
    <property type="entry name" value="Arf"/>
    <property type="match status" value="2"/>
</dbReference>
<dbReference type="GO" id="GO:0003924">
    <property type="term" value="F:GTPase activity"/>
    <property type="evidence" value="ECO:0007669"/>
    <property type="project" value="InterPro"/>
</dbReference>
<dbReference type="FunFam" id="3.40.50.300:FF:003500">
    <property type="entry name" value="ADP-ribosylation factor 1"/>
    <property type="match status" value="1"/>
</dbReference>
<reference evidence="13" key="1">
    <citation type="submission" date="2021-02" db="EMBL/GenBank/DDBJ databases">
        <authorList>
            <person name="Palmer J.M."/>
        </authorList>
    </citation>
    <scope>NUCLEOTIDE SEQUENCE</scope>
    <source>
        <strain evidence="13">SCRP734</strain>
    </source>
</reference>
<sequence length="215" mass="23865">MGLLSILKKVKEKEKEIRVLMLGLDNAGKTTILKKFMGQDITEISPTLGFDIQTLEYKDFKLNVWDVGGQQTIRSYWRNYFEQTDGLVWVVDSADRRRLEDCKRELTSLLTQEVCVCGCGVNGHSVFVAASLLTSSLRHCSQKLAGATLLIFANKQDLPGALSSTEIADALGLRSTQFSTRHWRIVSCSAVTGDGLVDGIDWLVGDVASRIFLME</sequence>
<dbReference type="GO" id="GO:0005794">
    <property type="term" value="C:Golgi apparatus"/>
    <property type="evidence" value="ECO:0007669"/>
    <property type="project" value="UniProtKB-SubCell"/>
</dbReference>
<gene>
    <name evidence="13" type="primary">ARL2</name>
    <name evidence="13" type="ORF">PHYPSEUDO_007378</name>
</gene>
<keyword evidence="9 11" id="KW-0342">GTP-binding</keyword>
<keyword evidence="6" id="KW-0931">ER-Golgi transport</keyword>
<evidence type="ECO:0000256" key="6">
    <source>
        <dbReference type="ARBA" id="ARBA00022892"/>
    </source>
</evidence>
<comment type="caution">
    <text evidence="13">The sequence shown here is derived from an EMBL/GenBank/DDBJ whole genome shotgun (WGS) entry which is preliminary data.</text>
</comment>
<evidence type="ECO:0000256" key="8">
    <source>
        <dbReference type="ARBA" id="ARBA00023034"/>
    </source>
</evidence>
<dbReference type="NCBIfam" id="TIGR00231">
    <property type="entry name" value="small_GTP"/>
    <property type="match status" value="1"/>
</dbReference>
<feature type="binding site" evidence="12">
    <location>
        <position position="47"/>
    </location>
    <ligand>
        <name>Mg(2+)</name>
        <dbReference type="ChEBI" id="CHEBI:18420"/>
    </ligand>
</feature>
<dbReference type="PROSITE" id="PS51417">
    <property type="entry name" value="ARF"/>
    <property type="match status" value="1"/>
</dbReference>
<evidence type="ECO:0000256" key="10">
    <source>
        <dbReference type="ARBA" id="ARBA00023288"/>
    </source>
</evidence>
<evidence type="ECO:0000313" key="13">
    <source>
        <dbReference type="EMBL" id="KAG7393541.1"/>
    </source>
</evidence>
<evidence type="ECO:0000256" key="7">
    <source>
        <dbReference type="ARBA" id="ARBA00022927"/>
    </source>
</evidence>
<keyword evidence="3" id="KW-0813">Transport</keyword>
<evidence type="ECO:0000256" key="3">
    <source>
        <dbReference type="ARBA" id="ARBA00022448"/>
    </source>
</evidence>
<dbReference type="InterPro" id="IPR045873">
    <property type="entry name" value="Arl2"/>
</dbReference>
<dbReference type="Proteomes" id="UP000694044">
    <property type="component" value="Unassembled WGS sequence"/>
</dbReference>
<dbReference type="OrthoDB" id="2011769at2759"/>
<accession>A0A8T1WK15</accession>
<evidence type="ECO:0000313" key="14">
    <source>
        <dbReference type="Proteomes" id="UP000694044"/>
    </source>
</evidence>
<proteinExistence type="inferred from homology"/>
<feature type="binding site" evidence="11">
    <location>
        <position position="69"/>
    </location>
    <ligand>
        <name>GTP</name>
        <dbReference type="ChEBI" id="CHEBI:37565"/>
    </ligand>
</feature>
<evidence type="ECO:0000256" key="4">
    <source>
        <dbReference type="ARBA" id="ARBA00022707"/>
    </source>
</evidence>
<name>A0A8T1WK15_9STRA</name>
<dbReference type="CDD" id="cd04154">
    <property type="entry name" value="Arl2"/>
    <property type="match status" value="1"/>
</dbReference>
<protein>
    <submittedName>
        <fullName evidence="13">ADP-ribosylation factor-like protein 2</fullName>
    </submittedName>
</protein>
<keyword evidence="14" id="KW-1185">Reference proteome</keyword>
<keyword evidence="10" id="KW-0449">Lipoprotein</keyword>
<feature type="binding site" evidence="11">
    <location>
        <begin position="23"/>
        <end position="30"/>
    </location>
    <ligand>
        <name>GTP</name>
        <dbReference type="ChEBI" id="CHEBI:37565"/>
    </ligand>
</feature>
<comment type="similarity">
    <text evidence="2">Belongs to the small GTPase superfamily. Arf family.</text>
</comment>
<feature type="binding site" evidence="12">
    <location>
        <position position="30"/>
    </location>
    <ligand>
        <name>Mg(2+)</name>
        <dbReference type="ChEBI" id="CHEBI:18420"/>
    </ligand>
</feature>
<evidence type="ECO:0000256" key="2">
    <source>
        <dbReference type="ARBA" id="ARBA00010290"/>
    </source>
</evidence>
<dbReference type="PANTHER" id="PTHR45697">
    <property type="entry name" value="ADP-RIBOSYLATION FACTOR-LIKE PROTEIN 2-RELATED"/>
    <property type="match status" value="1"/>
</dbReference>
<keyword evidence="4" id="KW-0519">Myristate</keyword>
<evidence type="ECO:0000256" key="11">
    <source>
        <dbReference type="PIRSR" id="PIRSR606689-1"/>
    </source>
</evidence>
<comment type="subcellular location">
    <subcellularLocation>
        <location evidence="1">Golgi apparatus</location>
    </subcellularLocation>
</comment>
<dbReference type="InterPro" id="IPR044612">
    <property type="entry name" value="ARL2/3"/>
</dbReference>
<dbReference type="GO" id="GO:0015031">
    <property type="term" value="P:protein transport"/>
    <property type="evidence" value="ECO:0007669"/>
    <property type="project" value="UniProtKB-KW"/>
</dbReference>